<dbReference type="NCBIfam" id="NF009070">
    <property type="entry name" value="PRK12405.1"/>
    <property type="match status" value="1"/>
</dbReference>
<keyword evidence="10" id="KW-1185">Reference proteome</keyword>
<dbReference type="PIRSF" id="PIRSF006102">
    <property type="entry name" value="NQR_DE"/>
    <property type="match status" value="1"/>
</dbReference>
<keyword evidence="2 8" id="KW-0813">Transport</keyword>
<dbReference type="EMBL" id="QEKV01000003">
    <property type="protein sequence ID" value="PVY94877.1"/>
    <property type="molecule type" value="Genomic_DNA"/>
</dbReference>
<dbReference type="GO" id="GO:0012505">
    <property type="term" value="C:endomembrane system"/>
    <property type="evidence" value="ECO:0007669"/>
    <property type="project" value="UniProtKB-SubCell"/>
</dbReference>
<dbReference type="GO" id="GO:0022900">
    <property type="term" value="P:electron transport chain"/>
    <property type="evidence" value="ECO:0007669"/>
    <property type="project" value="UniProtKB-UniRule"/>
</dbReference>
<feature type="transmembrane region" description="Helical" evidence="8">
    <location>
        <begin position="70"/>
        <end position="86"/>
    </location>
</feature>
<evidence type="ECO:0000256" key="2">
    <source>
        <dbReference type="ARBA" id="ARBA00022448"/>
    </source>
</evidence>
<keyword evidence="4 8" id="KW-1278">Translocase</keyword>
<evidence type="ECO:0000256" key="8">
    <source>
        <dbReference type="HAMAP-Rule" id="MF_00478"/>
    </source>
</evidence>
<evidence type="ECO:0000256" key="1">
    <source>
        <dbReference type="ARBA" id="ARBA00004127"/>
    </source>
</evidence>
<comment type="caution">
    <text evidence="9">The sequence shown here is derived from an EMBL/GenBank/DDBJ whole genome shotgun (WGS) entry which is preliminary data.</text>
</comment>
<evidence type="ECO:0000256" key="4">
    <source>
        <dbReference type="ARBA" id="ARBA00022967"/>
    </source>
</evidence>
<keyword evidence="7 8" id="KW-0472">Membrane</keyword>
<gene>
    <name evidence="8" type="primary">rnfE</name>
    <name evidence="9" type="ORF">C7381_103115</name>
</gene>
<dbReference type="GO" id="GO:0005886">
    <property type="term" value="C:plasma membrane"/>
    <property type="evidence" value="ECO:0007669"/>
    <property type="project" value="UniProtKB-SubCell"/>
</dbReference>
<comment type="function">
    <text evidence="8">Part of a membrane-bound complex that couples electron transfer with translocation of ions across the membrane.</text>
</comment>
<keyword evidence="8" id="KW-1003">Cell membrane</keyword>
<dbReference type="InterPro" id="IPR003667">
    <property type="entry name" value="NqrDE/RnfAE"/>
</dbReference>
<proteinExistence type="inferred from homology"/>
<comment type="subunit">
    <text evidence="8">The complex is composed of six subunits: RnfA, RnfB, RnfC, RnfD, RnfE and RnfG.</text>
</comment>
<feature type="transmembrane region" description="Helical" evidence="8">
    <location>
        <begin position="92"/>
        <end position="112"/>
    </location>
</feature>
<keyword evidence="3 8" id="KW-0812">Transmembrane</keyword>
<dbReference type="RefSeq" id="WP_034546143.1">
    <property type="nucleotide sequence ID" value="NZ_CAUPJO010000001.1"/>
</dbReference>
<dbReference type="InterPro" id="IPR010968">
    <property type="entry name" value="RnfE"/>
</dbReference>
<evidence type="ECO:0000313" key="9">
    <source>
        <dbReference type="EMBL" id="PVY94877.1"/>
    </source>
</evidence>
<dbReference type="Proteomes" id="UP000245793">
    <property type="component" value="Unassembled WGS sequence"/>
</dbReference>
<name>A0A2U1E4L3_9FIRM</name>
<evidence type="ECO:0000256" key="3">
    <source>
        <dbReference type="ARBA" id="ARBA00022692"/>
    </source>
</evidence>
<sequence length="197" mass="21372">MNYKKIIKDGIVNNNPVLVQLIGLCSVLAVSINIQNAIAMGLAVIFVTTLSNLTISLIRKVVPSKIRIPIYIVVIATFVTLVDMFLNAYVPAVYASLGLFIPLIVVNCLILARAESFASKNTIFPSIVDGFSNGFGYLVAIVILAFFRELIGSGKLLGYTVLPGFNPMKLFAMPPGAFIILGLMIFALNAFKQRKEA</sequence>
<dbReference type="EC" id="7.-.-.-" evidence="8"/>
<feature type="transmembrane region" description="Helical" evidence="8">
    <location>
        <begin position="171"/>
        <end position="191"/>
    </location>
</feature>
<feature type="transmembrane region" description="Helical" evidence="8">
    <location>
        <begin position="38"/>
        <end position="58"/>
    </location>
</feature>
<keyword evidence="5 8" id="KW-0249">Electron transport</keyword>
<evidence type="ECO:0000256" key="7">
    <source>
        <dbReference type="ARBA" id="ARBA00023136"/>
    </source>
</evidence>
<dbReference type="HAMAP" id="MF_00478">
    <property type="entry name" value="RsxE_RnfE"/>
    <property type="match status" value="1"/>
</dbReference>
<feature type="transmembrane region" description="Helical" evidence="8">
    <location>
        <begin position="133"/>
        <end position="151"/>
    </location>
</feature>
<dbReference type="PANTHER" id="PTHR30586">
    <property type="entry name" value="ELECTRON TRANSPORT COMPLEX PROTEIN RNFE"/>
    <property type="match status" value="1"/>
</dbReference>
<protein>
    <recommendedName>
        <fullName evidence="8">Ion-translocating oxidoreductase complex subunit E</fullName>
        <ecNumber evidence="8">7.-.-.-</ecNumber>
    </recommendedName>
    <alternativeName>
        <fullName evidence="8">Rnf electron transport complex subunit E</fullName>
    </alternativeName>
</protein>
<comment type="subcellular location">
    <subcellularLocation>
        <location evidence="8">Cell membrane</location>
        <topology evidence="8">Multi-pass membrane protein</topology>
    </subcellularLocation>
    <subcellularLocation>
        <location evidence="1">Endomembrane system</location>
        <topology evidence="1">Multi-pass membrane protein</topology>
    </subcellularLocation>
</comment>
<evidence type="ECO:0000256" key="5">
    <source>
        <dbReference type="ARBA" id="ARBA00022982"/>
    </source>
</evidence>
<evidence type="ECO:0000256" key="6">
    <source>
        <dbReference type="ARBA" id="ARBA00022989"/>
    </source>
</evidence>
<dbReference type="PANTHER" id="PTHR30586:SF0">
    <property type="entry name" value="ION-TRANSLOCATING OXIDOREDUCTASE COMPLEX SUBUNIT E"/>
    <property type="match status" value="1"/>
</dbReference>
<keyword evidence="6 8" id="KW-1133">Transmembrane helix</keyword>
<accession>A0A2U1E4L3</accession>
<dbReference type="NCBIfam" id="TIGR01948">
    <property type="entry name" value="rnfE"/>
    <property type="match status" value="1"/>
</dbReference>
<dbReference type="Pfam" id="PF02508">
    <property type="entry name" value="Rnf-Nqr"/>
    <property type="match status" value="1"/>
</dbReference>
<reference evidence="9 10" key="1">
    <citation type="submission" date="2018-04" db="EMBL/GenBank/DDBJ databases">
        <title>Genomic Encyclopedia of Type Strains, Phase IV (KMG-IV): sequencing the most valuable type-strain genomes for metagenomic binning, comparative biology and taxonomic classification.</title>
        <authorList>
            <person name="Goeker M."/>
        </authorList>
    </citation>
    <scope>NUCLEOTIDE SEQUENCE [LARGE SCALE GENOMIC DNA]</scope>
    <source>
        <strain evidence="9 10">DSM 20705</strain>
    </source>
</reference>
<organism evidence="9 10">
    <name type="scientific">Ezakiella coagulans</name>
    <dbReference type="NCBI Taxonomy" id="46507"/>
    <lineage>
        <taxon>Bacteria</taxon>
        <taxon>Bacillati</taxon>
        <taxon>Bacillota</taxon>
        <taxon>Tissierellia</taxon>
        <taxon>Ezakiella</taxon>
    </lineage>
</organism>
<dbReference type="AlphaFoldDB" id="A0A2U1E4L3"/>
<comment type="similarity">
    <text evidence="8">Belongs to the NqrDE/RnfAE family.</text>
</comment>
<evidence type="ECO:0000313" key="10">
    <source>
        <dbReference type="Proteomes" id="UP000245793"/>
    </source>
</evidence>
<feature type="transmembrane region" description="Helical" evidence="8">
    <location>
        <begin position="12"/>
        <end position="32"/>
    </location>
</feature>